<dbReference type="InterPro" id="IPR041664">
    <property type="entry name" value="AAA_16"/>
</dbReference>
<organism evidence="4 5">
    <name type="scientific">Tabrizicola piscis</name>
    <dbReference type="NCBI Taxonomy" id="2494374"/>
    <lineage>
        <taxon>Bacteria</taxon>
        <taxon>Pseudomonadati</taxon>
        <taxon>Pseudomonadota</taxon>
        <taxon>Alphaproteobacteria</taxon>
        <taxon>Rhodobacterales</taxon>
        <taxon>Paracoccaceae</taxon>
        <taxon>Tabrizicola</taxon>
    </lineage>
</organism>
<dbReference type="KEGG" id="taw:EI545_19185"/>
<dbReference type="PROSITE" id="PS50125">
    <property type="entry name" value="GUANYLATE_CYCLASE_2"/>
    <property type="match status" value="1"/>
</dbReference>
<dbReference type="SMART" id="SM00044">
    <property type="entry name" value="CYCc"/>
    <property type="match status" value="1"/>
</dbReference>
<dbReference type="InterPro" id="IPR027417">
    <property type="entry name" value="P-loop_NTPase"/>
</dbReference>
<sequence>MTCGAEAKPEAKFCIDCGAPFNPDARYNLPDAAASSEKALASSREQTDPADVHAERRQVTVLFSDLVGSTAISGLLDPEDYRELIAQYRILVTDIVARYDGSVANFVGDGVVVYFGYPAAHESSAYAAALAGLDIVDAAPGIGRLFKDYDLQTEVRVGLHTGFVVIGQTGSGIHEEKRSLFGDTPNIAARIQAHAKAGQTLASASTRRLIGSQLVFKSLGLQALNGVREPIELFQAHRPTTASAFIESHTLHPKTPTIGRHAEIALVATRWNDAIEGDGQVMVISGEAGIGKSRIVFAMDQELAEGTTSRLALFGSVIHKNSAFYSVRLAFEALLGLADSDSIEFKREKLLVYLADLKLDPVLVGEPILELLGVPDATGMVRPPSFPEREKTKIIKALLQLCAAMSERKPLLMLIDDVHWIDPSTLEFLSRWIEAMPLRRCLMLITARPEFESPWKNLAHVSALELNRLGRRESIKLIESIVGRPMPEPLMQQIVSRTDGVPLFIEELTKMIVEAGFLEGTADFREDLLHSIPESLQASLLARLDRMSEVKEVAQVAAAIGRTFQRPLLARVQGGSDALVQAALTKLIDADLVVPVGDHGDEPTYRFRHALVQEAAYQSMLRVSQVKWHGKIAEVLERDFPDTAEREPELLAHHFTLARNHLKAETYWFTAARVAMSRSASVEAIEHLRQALANLAHSPATAERDRRELDLQIAVAVPLASVHGYAQEKVRTAYARARDLCGQYGETEKLFMVVYGQFRSALIGGEYASALEHAELLVSLLDGPDNPVLTAASLRSLGSVLIYLGRPHDAMIHLERGLKIELTMEDRRHSLGFDVVDLPVALHAYSAIGHWLAGSSHAARTAIEKALVLAHETDHPFSISFSSAFASWVYQFLGDEAALKKCSADLIALSESNTFHFWLGWGRIMNGWARREELGDTTLDVIEQGLAEWHGTASGVGSSYFAYLHADAALYLNQFDKARELIGAAQSFERTSGEAFWRPELIRLNGEIANRSGDLDSAQQFWQQAHDIAAETGMRFPQLRAAVSIARAADGPSGRTHAVELLGKVLSELEEDSQAATDAKALLRALEQQGSGPE</sequence>
<dbReference type="PANTHER" id="PTHR16305">
    <property type="entry name" value="TESTICULAR SOLUBLE ADENYLYL CYCLASE"/>
    <property type="match status" value="1"/>
</dbReference>
<dbReference type="SUPFAM" id="SSF48452">
    <property type="entry name" value="TPR-like"/>
    <property type="match status" value="1"/>
</dbReference>
<evidence type="ECO:0000256" key="1">
    <source>
        <dbReference type="ARBA" id="ARBA00022741"/>
    </source>
</evidence>
<dbReference type="GO" id="GO:0009190">
    <property type="term" value="P:cyclic nucleotide biosynthetic process"/>
    <property type="evidence" value="ECO:0007669"/>
    <property type="project" value="InterPro"/>
</dbReference>
<evidence type="ECO:0000256" key="2">
    <source>
        <dbReference type="ARBA" id="ARBA00022840"/>
    </source>
</evidence>
<dbReference type="InterPro" id="IPR001054">
    <property type="entry name" value="A/G_cyclase"/>
</dbReference>
<keyword evidence="5" id="KW-1185">Reference proteome</keyword>
<dbReference type="GO" id="GO:0005524">
    <property type="term" value="F:ATP binding"/>
    <property type="evidence" value="ECO:0007669"/>
    <property type="project" value="UniProtKB-KW"/>
</dbReference>
<feature type="domain" description="Guanylate cyclase" evidence="3">
    <location>
        <begin position="60"/>
        <end position="192"/>
    </location>
</feature>
<dbReference type="Pfam" id="PF13191">
    <property type="entry name" value="AAA_16"/>
    <property type="match status" value="1"/>
</dbReference>
<dbReference type="GO" id="GO:0004016">
    <property type="term" value="F:adenylate cyclase activity"/>
    <property type="evidence" value="ECO:0007669"/>
    <property type="project" value="TreeGrafter"/>
</dbReference>
<evidence type="ECO:0000259" key="3">
    <source>
        <dbReference type="PROSITE" id="PS50125"/>
    </source>
</evidence>
<dbReference type="PANTHER" id="PTHR16305:SF28">
    <property type="entry name" value="GUANYLATE CYCLASE DOMAIN-CONTAINING PROTEIN"/>
    <property type="match status" value="1"/>
</dbReference>
<dbReference type="OrthoDB" id="341967at2"/>
<name>A0A3S8UAV4_9RHOB</name>
<dbReference type="GO" id="GO:0005737">
    <property type="term" value="C:cytoplasm"/>
    <property type="evidence" value="ECO:0007669"/>
    <property type="project" value="TreeGrafter"/>
</dbReference>
<dbReference type="Pfam" id="PF00211">
    <property type="entry name" value="Guanylate_cyc"/>
    <property type="match status" value="1"/>
</dbReference>
<accession>A0A3S8UAV4</accession>
<dbReference type="EMBL" id="CP034328">
    <property type="protein sequence ID" value="AZL60757.1"/>
    <property type="molecule type" value="Genomic_DNA"/>
</dbReference>
<keyword evidence="1" id="KW-0547">Nucleotide-binding</keyword>
<evidence type="ECO:0000313" key="4">
    <source>
        <dbReference type="EMBL" id="AZL60757.1"/>
    </source>
</evidence>
<dbReference type="SUPFAM" id="SSF55073">
    <property type="entry name" value="Nucleotide cyclase"/>
    <property type="match status" value="1"/>
</dbReference>
<dbReference type="Gene3D" id="3.30.70.1230">
    <property type="entry name" value="Nucleotide cyclase"/>
    <property type="match status" value="1"/>
</dbReference>
<dbReference type="AlphaFoldDB" id="A0A3S8UAV4"/>
<dbReference type="Proteomes" id="UP000282002">
    <property type="component" value="Chromosome"/>
</dbReference>
<keyword evidence="2" id="KW-0067">ATP-binding</keyword>
<protein>
    <recommendedName>
        <fullName evidence="3">Guanylate cyclase domain-containing protein</fullName>
    </recommendedName>
</protein>
<dbReference type="InterPro" id="IPR011990">
    <property type="entry name" value="TPR-like_helical_dom_sf"/>
</dbReference>
<dbReference type="InterPro" id="IPR029787">
    <property type="entry name" value="Nucleotide_cyclase"/>
</dbReference>
<dbReference type="CDD" id="cd07302">
    <property type="entry name" value="CHD"/>
    <property type="match status" value="1"/>
</dbReference>
<proteinExistence type="predicted"/>
<gene>
    <name evidence="4" type="ORF">EI545_19185</name>
</gene>
<dbReference type="SUPFAM" id="SSF52540">
    <property type="entry name" value="P-loop containing nucleoside triphosphate hydrolases"/>
    <property type="match status" value="1"/>
</dbReference>
<reference evidence="4 5" key="1">
    <citation type="submission" date="2018-12" db="EMBL/GenBank/DDBJ databases">
        <title>Complete genome sequencing of Tabrizicola sp. K13M18.</title>
        <authorList>
            <person name="Bae J.-W."/>
        </authorList>
    </citation>
    <scope>NUCLEOTIDE SEQUENCE [LARGE SCALE GENOMIC DNA]</scope>
    <source>
        <strain evidence="4 5">K13M18</strain>
    </source>
</reference>
<dbReference type="RefSeq" id="WP_125326969.1">
    <property type="nucleotide sequence ID" value="NZ_CP034328.1"/>
</dbReference>
<dbReference type="Gene3D" id="1.25.40.10">
    <property type="entry name" value="Tetratricopeptide repeat domain"/>
    <property type="match status" value="1"/>
</dbReference>
<dbReference type="GO" id="GO:0035556">
    <property type="term" value="P:intracellular signal transduction"/>
    <property type="evidence" value="ECO:0007669"/>
    <property type="project" value="InterPro"/>
</dbReference>
<evidence type="ECO:0000313" key="5">
    <source>
        <dbReference type="Proteomes" id="UP000282002"/>
    </source>
</evidence>